<proteinExistence type="inferred from homology"/>
<evidence type="ECO:0000256" key="1">
    <source>
        <dbReference type="ARBA" id="ARBA00006484"/>
    </source>
</evidence>
<dbReference type="SUPFAM" id="SSF51735">
    <property type="entry name" value="NAD(P)-binding Rossmann-fold domains"/>
    <property type="match status" value="1"/>
</dbReference>
<comment type="similarity">
    <text evidence="1">Belongs to the short-chain dehydrogenases/reductases (SDR) family.</text>
</comment>
<dbReference type="PANTHER" id="PTHR42879">
    <property type="entry name" value="3-OXOACYL-(ACYL-CARRIER-PROTEIN) REDUCTASE"/>
    <property type="match status" value="1"/>
</dbReference>
<dbReference type="PRINTS" id="PR00081">
    <property type="entry name" value="GDHRDH"/>
</dbReference>
<gene>
    <name evidence="2" type="ORF">METZ01_LOCUS389166</name>
</gene>
<sequence length="229" mass="24853">MDLGIEGKVAMITGGSRGLGRQAALSLAREGCKVSICARSQEQLGTTVAELTNLGYQVYGTAADVTSEEDAARFYQETIDNLGQPDILVNNVGGRKGTIFEETSLELFKEGLELNLYSAYRMIALVLPHMKDQDWGRIVNISSIYGREHGGSVDYMASKAALIALSKHLALQLAPTNVRVNSIAPGSIDFPGSSWDRFQQNNTPEVVAEFITRNLPAGKFGWPEPIGEM</sequence>
<dbReference type="EMBL" id="UINC01145903">
    <property type="protein sequence ID" value="SVD36312.1"/>
    <property type="molecule type" value="Genomic_DNA"/>
</dbReference>
<dbReference type="Gene3D" id="3.40.50.720">
    <property type="entry name" value="NAD(P)-binding Rossmann-like Domain"/>
    <property type="match status" value="1"/>
</dbReference>
<organism evidence="2">
    <name type="scientific">marine metagenome</name>
    <dbReference type="NCBI Taxonomy" id="408172"/>
    <lineage>
        <taxon>unclassified sequences</taxon>
        <taxon>metagenomes</taxon>
        <taxon>ecological metagenomes</taxon>
    </lineage>
</organism>
<dbReference type="PRINTS" id="PR00080">
    <property type="entry name" value="SDRFAMILY"/>
</dbReference>
<accession>A0A382UQ46</accession>
<dbReference type="InterPro" id="IPR002347">
    <property type="entry name" value="SDR_fam"/>
</dbReference>
<evidence type="ECO:0000313" key="2">
    <source>
        <dbReference type="EMBL" id="SVD36312.1"/>
    </source>
</evidence>
<dbReference type="FunFam" id="3.40.50.720:FF:000084">
    <property type="entry name" value="Short-chain dehydrogenase reductase"/>
    <property type="match status" value="1"/>
</dbReference>
<protein>
    <recommendedName>
        <fullName evidence="3">Short-chain dehydrogenase</fullName>
    </recommendedName>
</protein>
<reference evidence="2" key="1">
    <citation type="submission" date="2018-05" db="EMBL/GenBank/DDBJ databases">
        <authorList>
            <person name="Lanie J.A."/>
            <person name="Ng W.-L."/>
            <person name="Kazmierczak K.M."/>
            <person name="Andrzejewski T.M."/>
            <person name="Davidsen T.M."/>
            <person name="Wayne K.J."/>
            <person name="Tettelin H."/>
            <person name="Glass J.I."/>
            <person name="Rusch D."/>
            <person name="Podicherti R."/>
            <person name="Tsui H.-C.T."/>
            <person name="Winkler M.E."/>
        </authorList>
    </citation>
    <scope>NUCLEOTIDE SEQUENCE</scope>
</reference>
<feature type="non-terminal residue" evidence="2">
    <location>
        <position position="229"/>
    </location>
</feature>
<evidence type="ECO:0008006" key="3">
    <source>
        <dbReference type="Google" id="ProtNLM"/>
    </source>
</evidence>
<dbReference type="AlphaFoldDB" id="A0A382UQ46"/>
<dbReference type="PANTHER" id="PTHR42879:SF6">
    <property type="entry name" value="NADPH-DEPENDENT REDUCTASE BACG"/>
    <property type="match status" value="1"/>
</dbReference>
<name>A0A382UQ46_9ZZZZ</name>
<dbReference type="InterPro" id="IPR036291">
    <property type="entry name" value="NAD(P)-bd_dom_sf"/>
</dbReference>
<dbReference type="Pfam" id="PF00106">
    <property type="entry name" value="adh_short"/>
    <property type="match status" value="1"/>
</dbReference>
<dbReference type="InterPro" id="IPR050259">
    <property type="entry name" value="SDR"/>
</dbReference>